<evidence type="ECO:0000256" key="1">
    <source>
        <dbReference type="ARBA" id="ARBA00008110"/>
    </source>
</evidence>
<keyword evidence="8" id="KW-1185">Reference proteome</keyword>
<dbReference type="EMBL" id="JAAQQR010000003">
    <property type="protein sequence ID" value="NID04789.1"/>
    <property type="molecule type" value="Genomic_DNA"/>
</dbReference>
<evidence type="ECO:0000313" key="7">
    <source>
        <dbReference type="EMBL" id="NID04789.1"/>
    </source>
</evidence>
<dbReference type="InterPro" id="IPR004606">
    <property type="entry name" value="Mop_domain"/>
</dbReference>
<feature type="domain" description="Mop" evidence="6">
    <location>
        <begin position="196"/>
        <end position="262"/>
    </location>
</feature>
<dbReference type="InterPro" id="IPR036390">
    <property type="entry name" value="WH_DNA-bd_sf"/>
</dbReference>
<proteinExistence type="inferred from homology"/>
<accession>A0ABX0Q2N4</accession>
<dbReference type="Proteomes" id="UP001429601">
    <property type="component" value="Unassembled WGS sequence"/>
</dbReference>
<dbReference type="SUPFAM" id="SSF46785">
    <property type="entry name" value="Winged helix' DNA-binding domain"/>
    <property type="match status" value="1"/>
</dbReference>
<dbReference type="Gene3D" id="1.10.10.10">
    <property type="entry name" value="Winged helix-like DNA-binding domain superfamily/Winged helix DNA-binding domain"/>
    <property type="match status" value="1"/>
</dbReference>
<keyword evidence="3 5" id="KW-0500">Molybdenum</keyword>
<dbReference type="InterPro" id="IPR051815">
    <property type="entry name" value="Molybdate_resp_trans_reg"/>
</dbReference>
<comment type="similarity">
    <text evidence="1 5">Belongs to the ModE family.</text>
</comment>
<dbReference type="InterPro" id="IPR008995">
    <property type="entry name" value="Mo/tungstate-bd_C_term_dom"/>
</dbReference>
<dbReference type="PANTHER" id="PTHR30432">
    <property type="entry name" value="TRANSCRIPTIONAL REGULATOR MODE"/>
    <property type="match status" value="1"/>
</dbReference>
<feature type="domain" description="Mop" evidence="6">
    <location>
        <begin position="124"/>
        <end position="190"/>
    </location>
</feature>
<organism evidence="7 8">
    <name type="scientific">Luteibacter jiangsuensis</name>
    <dbReference type="NCBI Taxonomy" id="637577"/>
    <lineage>
        <taxon>Bacteria</taxon>
        <taxon>Pseudomonadati</taxon>
        <taxon>Pseudomonadota</taxon>
        <taxon>Gammaproteobacteria</taxon>
        <taxon>Lysobacterales</taxon>
        <taxon>Rhodanobacteraceae</taxon>
        <taxon>Luteibacter</taxon>
    </lineage>
</organism>
<dbReference type="Pfam" id="PF00126">
    <property type="entry name" value="HTH_1"/>
    <property type="match status" value="1"/>
</dbReference>
<dbReference type="InterPro" id="IPR000847">
    <property type="entry name" value="LysR_HTH_N"/>
</dbReference>
<evidence type="ECO:0000259" key="6">
    <source>
        <dbReference type="PROSITE" id="PS51866"/>
    </source>
</evidence>
<sequence>MLRYEGSLWLTDGARRWGGIDRVELLAQIAATGSITAAAKAVGMSYKGAWDAVDTMNNLAGEPLVVRSAGGRGGGGARLTPRAERLIESFRRIETEHRHFVDRLAALGDSAADDLHMLRNFTMRTSARNQLAGIVSRVVEGVVNDTVEIRLPGDTCLVATVTRESAASLGLVPGRPVVALVKASWVMVGLPGDGWRLSASNRLPGTVSHVSPGAVNGEVSIALGGGGNIAAIVTMESVHALELAEGKSVVAIFDASSVILGVTT</sequence>
<evidence type="ECO:0000256" key="5">
    <source>
        <dbReference type="PIRNR" id="PIRNR005763"/>
    </source>
</evidence>
<gene>
    <name evidence="7" type="ORF">HBF26_07815</name>
</gene>
<keyword evidence="4" id="KW-0677">Repeat</keyword>
<dbReference type="Gene3D" id="2.40.50.100">
    <property type="match status" value="2"/>
</dbReference>
<dbReference type="PROSITE" id="PS51866">
    <property type="entry name" value="MOP"/>
    <property type="match status" value="2"/>
</dbReference>
<protein>
    <submittedName>
        <fullName evidence="7">TOBE domain-containing protein</fullName>
    </submittedName>
</protein>
<dbReference type="RefSeq" id="WP_167124772.1">
    <property type="nucleotide sequence ID" value="NZ_JAAQQR010000003.1"/>
</dbReference>
<evidence type="ECO:0000256" key="3">
    <source>
        <dbReference type="ARBA" id="ARBA00022505"/>
    </source>
</evidence>
<dbReference type="PIRSF" id="PIRSF005763">
    <property type="entry name" value="Txn_reg_ModE"/>
    <property type="match status" value="1"/>
</dbReference>
<dbReference type="SUPFAM" id="SSF50331">
    <property type="entry name" value="MOP-like"/>
    <property type="match status" value="2"/>
</dbReference>
<evidence type="ECO:0000256" key="4">
    <source>
        <dbReference type="ARBA" id="ARBA00022737"/>
    </source>
</evidence>
<dbReference type="InterPro" id="IPR036388">
    <property type="entry name" value="WH-like_DNA-bd_sf"/>
</dbReference>
<dbReference type="InterPro" id="IPR016462">
    <property type="entry name" value="ModE"/>
</dbReference>
<reference evidence="7 8" key="1">
    <citation type="journal article" date="2011" name="Curr. Microbiol.">
        <title>Luteibacter jiangsuensis sp. nov.: a methamidophos-degrading bacterium isolated from a methamidophos-manufacturing factory.</title>
        <authorList>
            <person name="Wang L."/>
            <person name="Wang G.L."/>
            <person name="Li S.P."/>
            <person name="Jiang J.D."/>
        </authorList>
    </citation>
    <scope>NUCLEOTIDE SEQUENCE [LARGE SCALE GENOMIC DNA]</scope>
    <source>
        <strain evidence="7 8">CGMCC 1.10133</strain>
    </source>
</reference>
<dbReference type="Pfam" id="PF03459">
    <property type="entry name" value="TOBE"/>
    <property type="match status" value="2"/>
</dbReference>
<name>A0ABX0Q2N4_9GAMM</name>
<dbReference type="InterPro" id="IPR005116">
    <property type="entry name" value="Transp-assoc_OB_typ1"/>
</dbReference>
<evidence type="ECO:0000256" key="2">
    <source>
        <dbReference type="ARBA" id="ARBA00022448"/>
    </source>
</evidence>
<dbReference type="PANTHER" id="PTHR30432:SF1">
    <property type="entry name" value="DNA-BINDING TRANSCRIPTIONAL DUAL REGULATOR MODE"/>
    <property type="match status" value="1"/>
</dbReference>
<dbReference type="NCBIfam" id="TIGR00638">
    <property type="entry name" value="Mop"/>
    <property type="match status" value="2"/>
</dbReference>
<evidence type="ECO:0000313" key="8">
    <source>
        <dbReference type="Proteomes" id="UP001429601"/>
    </source>
</evidence>
<comment type="caution">
    <text evidence="7">The sequence shown here is derived from an EMBL/GenBank/DDBJ whole genome shotgun (WGS) entry which is preliminary data.</text>
</comment>
<keyword evidence="2 5" id="KW-0813">Transport</keyword>